<keyword evidence="1" id="KW-0732">Signal</keyword>
<comment type="caution">
    <text evidence="2">The sequence shown here is derived from an EMBL/GenBank/DDBJ whole genome shotgun (WGS) entry which is preliminary data.</text>
</comment>
<accession>A0AB33TBH1</accession>
<dbReference type="EMBL" id="CSUW01000016">
    <property type="protein sequence ID" value="CPT66589.1"/>
    <property type="molecule type" value="Genomic_DNA"/>
</dbReference>
<dbReference type="Proteomes" id="UP000038487">
    <property type="component" value="Unassembled WGS sequence"/>
</dbReference>
<protein>
    <submittedName>
        <fullName evidence="2">Bacteriophage protein</fullName>
    </submittedName>
</protein>
<name>A0AB33TBH1_9MYCO</name>
<sequence length="99" mass="10406">MMRRLPTFAMAAVLALATAAPASADRVNDVANDIGGAVCVIVGADPTFHGINSIGQALNQRGFTDQAAGRVIALSVSAYCPWHQPLIDLYTKAAHWRSA</sequence>
<dbReference type="RefSeq" id="WP_157898315.1">
    <property type="nucleotide sequence ID" value="NZ_CSUW01000016.1"/>
</dbReference>
<feature type="signal peptide" evidence="1">
    <location>
        <begin position="1"/>
        <end position="24"/>
    </location>
</feature>
<organism evidence="2 3">
    <name type="scientific">Mycobacteroides abscessus</name>
    <dbReference type="NCBI Taxonomy" id="36809"/>
    <lineage>
        <taxon>Bacteria</taxon>
        <taxon>Bacillati</taxon>
        <taxon>Actinomycetota</taxon>
        <taxon>Actinomycetes</taxon>
        <taxon>Mycobacteriales</taxon>
        <taxon>Mycobacteriaceae</taxon>
        <taxon>Mycobacteroides</taxon>
    </lineage>
</organism>
<gene>
    <name evidence="2" type="ORF">ERS075527_05051</name>
</gene>
<evidence type="ECO:0000313" key="3">
    <source>
        <dbReference type="Proteomes" id="UP000038487"/>
    </source>
</evidence>
<evidence type="ECO:0000256" key="1">
    <source>
        <dbReference type="SAM" id="SignalP"/>
    </source>
</evidence>
<proteinExistence type="predicted"/>
<feature type="chain" id="PRO_5044186411" evidence="1">
    <location>
        <begin position="25"/>
        <end position="99"/>
    </location>
</feature>
<dbReference type="AlphaFoldDB" id="A0AB33TBH1"/>
<reference evidence="2 3" key="1">
    <citation type="submission" date="2015-03" db="EMBL/GenBank/DDBJ databases">
        <authorList>
            <consortium name="Pathogen Informatics"/>
            <person name="Murphy D."/>
        </authorList>
    </citation>
    <scope>NUCLEOTIDE SEQUENCE [LARGE SCALE GENOMIC DNA]</scope>
    <source>
        <strain evidence="2 3">PAP036</strain>
    </source>
</reference>
<evidence type="ECO:0000313" key="2">
    <source>
        <dbReference type="EMBL" id="CPT66589.1"/>
    </source>
</evidence>